<dbReference type="EMBL" id="NFFZ01000025">
    <property type="protein sequence ID" value="OTI55830.1"/>
    <property type="molecule type" value="Genomic_DNA"/>
</dbReference>
<reference evidence="4 5" key="1">
    <citation type="submission" date="2017-05" db="EMBL/GenBank/DDBJ databases">
        <authorList>
            <person name="Song R."/>
            <person name="Chenine A.L."/>
            <person name="Ruprecht R.M."/>
        </authorList>
    </citation>
    <scope>NUCLEOTIDE SEQUENCE [LARGE SCALE GENOMIC DNA]</scope>
    <source>
        <strain evidence="4 5">S567_C10_BS</strain>
    </source>
</reference>
<feature type="compositionally biased region" description="Polar residues" evidence="1">
    <location>
        <begin position="628"/>
        <end position="654"/>
    </location>
</feature>
<dbReference type="Proteomes" id="UP000194857">
    <property type="component" value="Unassembled WGS sequence"/>
</dbReference>
<comment type="caution">
    <text evidence="4">The sequence shown here is derived from an EMBL/GenBank/DDBJ whole genome shotgun (WGS) entry which is preliminary data.</text>
</comment>
<dbReference type="GO" id="GO:0004519">
    <property type="term" value="F:endonuclease activity"/>
    <property type="evidence" value="ECO:0007669"/>
    <property type="project" value="InterPro"/>
</dbReference>
<gene>
    <name evidence="4" type="ORF">CAZ10_31525</name>
</gene>
<evidence type="ECO:0000313" key="4">
    <source>
        <dbReference type="EMBL" id="OTI55830.1"/>
    </source>
</evidence>
<feature type="domain" description="Terminase large subunit GpA endonuclease" evidence="3">
    <location>
        <begin position="327"/>
        <end position="606"/>
    </location>
</feature>
<dbReference type="RefSeq" id="WP_023103829.1">
    <property type="nucleotide sequence ID" value="NZ_CABDWU010000011.1"/>
</dbReference>
<proteinExistence type="inferred from homology"/>
<evidence type="ECO:0000259" key="3">
    <source>
        <dbReference type="Pfam" id="PF20454"/>
    </source>
</evidence>
<dbReference type="InterPro" id="IPR046454">
    <property type="entry name" value="GpA_endonuclease"/>
</dbReference>
<dbReference type="Pfam" id="PF05876">
    <property type="entry name" value="GpA_ATPase"/>
    <property type="match status" value="1"/>
</dbReference>
<organism evidence="4 5">
    <name type="scientific">Pseudomonas aeruginosa</name>
    <dbReference type="NCBI Taxonomy" id="287"/>
    <lineage>
        <taxon>Bacteria</taxon>
        <taxon>Pseudomonadati</taxon>
        <taxon>Pseudomonadota</taxon>
        <taxon>Gammaproteobacteria</taxon>
        <taxon>Pseudomonadales</taxon>
        <taxon>Pseudomonadaceae</taxon>
        <taxon>Pseudomonas</taxon>
    </lineage>
</organism>
<dbReference type="AlphaFoldDB" id="A0A241XHS8"/>
<protein>
    <submittedName>
        <fullName evidence="4">Terminase</fullName>
    </submittedName>
</protein>
<dbReference type="PANTHER" id="PTHR34413">
    <property type="entry name" value="PROPHAGE TAIL FIBER ASSEMBLY PROTEIN HOMOLOG TFAE-RELATED-RELATED"/>
    <property type="match status" value="1"/>
</dbReference>
<evidence type="ECO:0000313" key="5">
    <source>
        <dbReference type="Proteomes" id="UP000194857"/>
    </source>
</evidence>
<name>A0A241XHS8_PSEAI</name>
<evidence type="ECO:0000259" key="2">
    <source>
        <dbReference type="Pfam" id="PF05876"/>
    </source>
</evidence>
<dbReference type="Pfam" id="PF20454">
    <property type="entry name" value="GpA_nuclease"/>
    <property type="match status" value="1"/>
</dbReference>
<feature type="domain" description="Phage terminase large subunit GpA ATPase" evidence="2">
    <location>
        <begin position="46"/>
        <end position="298"/>
    </location>
</feature>
<dbReference type="InterPro" id="IPR046453">
    <property type="entry name" value="GpA_ATPase"/>
</dbReference>
<accession>A0A241XHS8</accession>
<dbReference type="GO" id="GO:0005524">
    <property type="term" value="F:ATP binding"/>
    <property type="evidence" value="ECO:0007669"/>
    <property type="project" value="InterPro"/>
</dbReference>
<dbReference type="InterPro" id="IPR051220">
    <property type="entry name" value="TFA_Chaperone"/>
</dbReference>
<dbReference type="InterPro" id="IPR008866">
    <property type="entry name" value="Phage_lambda_GpA-like"/>
</dbReference>
<dbReference type="PANTHER" id="PTHR34413:SF2">
    <property type="entry name" value="PROPHAGE TAIL FIBER ASSEMBLY PROTEIN HOMOLOG TFAE-RELATED"/>
    <property type="match status" value="1"/>
</dbReference>
<feature type="region of interest" description="Disordered" evidence="1">
    <location>
        <begin position="624"/>
        <end position="654"/>
    </location>
</feature>
<sequence>MSTLQPWISDLRTAVKLGLQGMFKEPPMTAVEWADKHFYMSAESSYNEGRWKTAPFQIAILNAMGNDLIRVVNFVKSARIGYTKLLLANIGYKIQHKRRNVMMWSPTDPDAEDISKSHVNGLIRDVPVMLELAPWFGRKHSDNTLDNKVFANRRNLWIRGGKASRNYREKSPDEVIYDELSKFDADVEGEGSPTFLGDKRLDGAVYPKSIRGSTPGVAGSCQITKAAEESPHRLRLHIACPHCQREQHLKFGGKDCEFGLKWEKNELGEAERAWYVCEHCAACFEHRDMVVAQAKGRWICDETGIWTRDSIDWFGPDNEPIRTPRSVSFYCWAIYSTWTTWVSLVDEWLKVKGDREKLITFINTTRGEVWEEEQGDRVEWQTLYARRENYPKVPPQALVLMGGIDTQDDRYEGRVWAFGLGEEAWLVHRFILTGDPASEELRRKVGLEIHRQFTRADGVPMHVERWCWDAGGHYADEVEAESVKHGVHWVVPTFGASTYGKPIANFPKRRKRKVYKTELGTDNAKELIYSRLRIDVPIPWQPTPGCVHFPIDSDICDEDELKQITAEKKKPVMAKGVRVLRWDSGGRRNEALDCFVYALAALRISQQRFGLDLDQLERARVDPVPEQVAQQQPSNENHASTSQGWLNTGSGPWL</sequence>
<evidence type="ECO:0000256" key="1">
    <source>
        <dbReference type="SAM" id="MobiDB-lite"/>
    </source>
</evidence>
<dbReference type="GO" id="GO:0016887">
    <property type="term" value="F:ATP hydrolysis activity"/>
    <property type="evidence" value="ECO:0007669"/>
    <property type="project" value="InterPro"/>
</dbReference>
<dbReference type="HAMAP" id="MF_04144">
    <property type="entry name" value="TERL_LAMBDA"/>
    <property type="match status" value="1"/>
</dbReference>